<evidence type="ECO:0000313" key="4">
    <source>
        <dbReference type="Proteomes" id="UP000186804"/>
    </source>
</evidence>
<dbReference type="RefSeq" id="XP_067069179.1">
    <property type="nucleotide sequence ID" value="XM_067211221.1"/>
</dbReference>
<dbReference type="AlphaFoldDB" id="A0A1J4MWQ0"/>
<keyword evidence="2" id="KW-0812">Transmembrane</keyword>
<keyword evidence="2" id="KW-1133">Transmembrane helix</keyword>
<dbReference type="GeneID" id="92365167"/>
<organism evidence="3 4">
    <name type="scientific">Cryptosporidium andersoni</name>
    <dbReference type="NCBI Taxonomy" id="117008"/>
    <lineage>
        <taxon>Eukaryota</taxon>
        <taxon>Sar</taxon>
        <taxon>Alveolata</taxon>
        <taxon>Apicomplexa</taxon>
        <taxon>Conoidasida</taxon>
        <taxon>Coccidia</taxon>
        <taxon>Eucoccidiorida</taxon>
        <taxon>Eimeriorina</taxon>
        <taxon>Cryptosporidiidae</taxon>
        <taxon>Cryptosporidium</taxon>
    </lineage>
</organism>
<reference evidence="3 4" key="1">
    <citation type="submission" date="2016-10" db="EMBL/GenBank/DDBJ databases">
        <title>Reductive evolution of mitochondrial metabolism and differential evolution of invasion-related proteins in Cryptosporidium.</title>
        <authorList>
            <person name="Liu S."/>
            <person name="Roellig D.M."/>
            <person name="Guo Y."/>
            <person name="Li N."/>
            <person name="Frace M.A."/>
            <person name="Tang K."/>
            <person name="Zhang L."/>
            <person name="Feng Y."/>
            <person name="Xiao L."/>
        </authorList>
    </citation>
    <scope>NUCLEOTIDE SEQUENCE [LARGE SCALE GENOMIC DNA]</scope>
    <source>
        <strain evidence="3">30847</strain>
    </source>
</reference>
<dbReference type="OrthoDB" id="10252102at2759"/>
<keyword evidence="2" id="KW-0472">Membrane</keyword>
<feature type="coiled-coil region" evidence="1">
    <location>
        <begin position="114"/>
        <end position="141"/>
    </location>
</feature>
<dbReference type="Proteomes" id="UP000186804">
    <property type="component" value="Unassembled WGS sequence"/>
</dbReference>
<comment type="caution">
    <text evidence="3">The sequence shown here is derived from an EMBL/GenBank/DDBJ whole genome shotgun (WGS) entry which is preliminary data.</text>
</comment>
<dbReference type="VEuPathDB" id="CryptoDB:cand_009820"/>
<protein>
    <submittedName>
        <fullName evidence="3">Uncharacterized protein</fullName>
    </submittedName>
</protein>
<evidence type="ECO:0000256" key="1">
    <source>
        <dbReference type="SAM" id="Coils"/>
    </source>
</evidence>
<evidence type="ECO:0000256" key="2">
    <source>
        <dbReference type="SAM" id="Phobius"/>
    </source>
</evidence>
<dbReference type="EMBL" id="LRBS01000040">
    <property type="protein sequence ID" value="OII77333.1"/>
    <property type="molecule type" value="Genomic_DNA"/>
</dbReference>
<proteinExistence type="predicted"/>
<keyword evidence="4" id="KW-1185">Reference proteome</keyword>
<sequence length="327" mass="38760">MIYLYIKYTERIFRLNLELLYLLILIQISNVITSNIYHSSSQVLSQLINPTNIEIGQLTNYPYIQSEFIIAGYDTPFIREPINSSKHIYNNKDNITKTNKIKNKQDNYQLVKYFRKEQKEFEKIEKQRRRNEEDKKKYLEDFKSEYKHQDSAKHIVESFVRSSKTPKKDIKNMNNEIIRKYQSINKTKHQDVDIPVPLASNIKISNEKVNFMKINHDRIHYATGETRHTSNFYDINSNCYWTKRNEGFVCLTVNELKPSNHIDPTISVAFDSSIYSRHPQPYGNDQECVTTHRDTRSGNRICTKYGGHIFKKFKDEQEKNGNYILTS</sequence>
<feature type="transmembrane region" description="Helical" evidence="2">
    <location>
        <begin position="12"/>
        <end position="32"/>
    </location>
</feature>
<name>A0A1J4MWQ0_9CRYT</name>
<gene>
    <name evidence="3" type="ORF">cand_009820</name>
</gene>
<accession>A0A1J4MWQ0</accession>
<keyword evidence="1" id="KW-0175">Coiled coil</keyword>
<evidence type="ECO:0000313" key="3">
    <source>
        <dbReference type="EMBL" id="OII77333.1"/>
    </source>
</evidence>